<reference evidence="1 2" key="1">
    <citation type="submission" date="2020-05" db="EMBL/GenBank/DDBJ databases">
        <title>Whole genome shotgun sequence of Streptomyces microflavus NBRC 13062.</title>
        <authorList>
            <person name="Komaki H."/>
            <person name="Tamura T."/>
        </authorList>
    </citation>
    <scope>NUCLEOTIDE SEQUENCE [LARGE SCALE GENOMIC DNA]</scope>
    <source>
        <strain evidence="1 2">NBRC 13062</strain>
    </source>
</reference>
<evidence type="ECO:0000313" key="1">
    <source>
        <dbReference type="EMBL" id="GFN09523.1"/>
    </source>
</evidence>
<dbReference type="EMBL" id="BLWD01000002">
    <property type="protein sequence ID" value="GFN09523.1"/>
    <property type="molecule type" value="Genomic_DNA"/>
</dbReference>
<sequence length="85" mass="9542">MNDQCAPYRAKLKAEPFASIVPDRRPVVKVHAGIGLAKLAVGYEEFKGARGGEIYGRTADGWELLYRVESGTQFEDLPWRKEETT</sequence>
<dbReference type="Proteomes" id="UP000498740">
    <property type="component" value="Unassembled WGS sequence"/>
</dbReference>
<comment type="caution">
    <text evidence="1">The sequence shown here is derived from an EMBL/GenBank/DDBJ whole genome shotgun (WGS) entry which is preliminary data.</text>
</comment>
<organism evidence="1 2">
    <name type="scientific">Streptomyces microflavus</name>
    <name type="common">Streptomyces lipmanii</name>
    <dbReference type="NCBI Taxonomy" id="1919"/>
    <lineage>
        <taxon>Bacteria</taxon>
        <taxon>Bacillati</taxon>
        <taxon>Actinomycetota</taxon>
        <taxon>Actinomycetes</taxon>
        <taxon>Kitasatosporales</taxon>
        <taxon>Streptomycetaceae</taxon>
        <taxon>Streptomyces</taxon>
    </lineage>
</organism>
<gene>
    <name evidence="1" type="ORF">Smic_80790</name>
</gene>
<protein>
    <submittedName>
        <fullName evidence="1">Uncharacterized protein</fullName>
    </submittedName>
</protein>
<accession>A0A7J0D460</accession>
<name>A0A7J0D460_STRMI</name>
<evidence type="ECO:0000313" key="2">
    <source>
        <dbReference type="Proteomes" id="UP000498740"/>
    </source>
</evidence>
<dbReference type="AlphaFoldDB" id="A0A7J0D460"/>
<proteinExistence type="predicted"/>